<proteinExistence type="predicted"/>
<accession>A0AAN8TZP1</accession>
<keyword evidence="1" id="KW-0812">Transmembrane</keyword>
<gene>
    <name evidence="3" type="ORF">RDI58_004776</name>
</gene>
<organism evidence="3 4">
    <name type="scientific">Solanum bulbocastanum</name>
    <name type="common">Wild potato</name>
    <dbReference type="NCBI Taxonomy" id="147425"/>
    <lineage>
        <taxon>Eukaryota</taxon>
        <taxon>Viridiplantae</taxon>
        <taxon>Streptophyta</taxon>
        <taxon>Embryophyta</taxon>
        <taxon>Tracheophyta</taxon>
        <taxon>Spermatophyta</taxon>
        <taxon>Magnoliopsida</taxon>
        <taxon>eudicotyledons</taxon>
        <taxon>Gunneridae</taxon>
        <taxon>Pentapetalae</taxon>
        <taxon>asterids</taxon>
        <taxon>lamiids</taxon>
        <taxon>Solanales</taxon>
        <taxon>Solanaceae</taxon>
        <taxon>Solanoideae</taxon>
        <taxon>Solaneae</taxon>
        <taxon>Solanum</taxon>
    </lineage>
</organism>
<dbReference type="Proteomes" id="UP001371456">
    <property type="component" value="Unassembled WGS sequence"/>
</dbReference>
<dbReference type="InterPro" id="IPR025315">
    <property type="entry name" value="DUF4220"/>
</dbReference>
<dbReference type="Pfam" id="PF04578">
    <property type="entry name" value="DUF594"/>
    <property type="match status" value="1"/>
</dbReference>
<feature type="transmembrane region" description="Helical" evidence="1">
    <location>
        <begin position="272"/>
        <end position="289"/>
    </location>
</feature>
<dbReference type="PANTHER" id="PTHR31325">
    <property type="entry name" value="OS01G0798800 PROTEIN-RELATED"/>
    <property type="match status" value="1"/>
</dbReference>
<keyword evidence="1" id="KW-0472">Membrane</keyword>
<dbReference type="EMBL" id="JBANQN010000002">
    <property type="protein sequence ID" value="KAK6797075.1"/>
    <property type="molecule type" value="Genomic_DNA"/>
</dbReference>
<dbReference type="InterPro" id="IPR007658">
    <property type="entry name" value="DUF594"/>
</dbReference>
<dbReference type="AlphaFoldDB" id="A0AAN8TZP1"/>
<feature type="domain" description="DUF4220" evidence="2">
    <location>
        <begin position="50"/>
        <end position="375"/>
    </location>
</feature>
<name>A0AAN8TZP1_SOLBU</name>
<comment type="caution">
    <text evidence="3">The sequence shown here is derived from an EMBL/GenBank/DDBJ whole genome shotgun (WGS) entry which is preliminary data.</text>
</comment>
<keyword evidence="1" id="KW-1133">Transmembrane helix</keyword>
<evidence type="ECO:0000313" key="3">
    <source>
        <dbReference type="EMBL" id="KAK6797075.1"/>
    </source>
</evidence>
<evidence type="ECO:0000256" key="1">
    <source>
        <dbReference type="SAM" id="Phobius"/>
    </source>
</evidence>
<evidence type="ECO:0000313" key="4">
    <source>
        <dbReference type="Proteomes" id="UP001371456"/>
    </source>
</evidence>
<feature type="transmembrane region" description="Helical" evidence="1">
    <location>
        <begin position="12"/>
        <end position="33"/>
    </location>
</feature>
<evidence type="ECO:0000259" key="2">
    <source>
        <dbReference type="Pfam" id="PF13968"/>
    </source>
</evidence>
<feature type="transmembrane region" description="Helical" evidence="1">
    <location>
        <begin position="108"/>
        <end position="128"/>
    </location>
</feature>
<dbReference type="Pfam" id="PF14299">
    <property type="entry name" value="PP2"/>
    <property type="match status" value="1"/>
</dbReference>
<reference evidence="3 4" key="1">
    <citation type="submission" date="2024-02" db="EMBL/GenBank/DDBJ databases">
        <title>de novo genome assembly of Solanum bulbocastanum strain 11H21.</title>
        <authorList>
            <person name="Hosaka A.J."/>
        </authorList>
    </citation>
    <scope>NUCLEOTIDE SEQUENCE [LARGE SCALE GENOMIC DNA]</scope>
    <source>
        <tissue evidence="3">Young leaves</tissue>
    </source>
</reference>
<dbReference type="InterPro" id="IPR025886">
    <property type="entry name" value="PP2-like"/>
</dbReference>
<feature type="transmembrane region" description="Helical" evidence="1">
    <location>
        <begin position="309"/>
        <end position="332"/>
    </location>
</feature>
<dbReference type="Pfam" id="PF13968">
    <property type="entry name" value="DUF4220"/>
    <property type="match status" value="1"/>
</dbReference>
<feature type="transmembrane region" description="Helical" evidence="1">
    <location>
        <begin position="45"/>
        <end position="68"/>
    </location>
</feature>
<sequence length="816" mass="94795">MMSINHIKATWIAYNVQSFCILSLLLQALLLLLAPFRKRTGSKILMVFVWSAYMAADWAPAFILNLIVNYSKTRHDKTELMSFWASCMLLHLGGSDHAIAFSLEDNDLWFRYAFTFVFMFLSSAYVFYLSFSQVNYLWIPNVLVFLAGVIKCYERARARFIGSMDKSITLTNPKYEDVVKRKSSEEPHNFRAGELDDVEVIQLAYTIFRAYKGVLVEHKFTFEEYGRIQQLLQNRTDLFAFRIAQAELEILHDVLYTKAQIFHESFGNSARSVYWVLLPAALASFSLLVRNNKQKQFDPFDVGLTYSLLIGGMFLDAIAFVVLLYSSTFTIATMSRATSRPITWVVKFLKALKWPRPRALWCWRPSLQQFNLITYGLNRPLKAWECIIDSLHLTNYLDEMIYVKNKNLSPILEAEILRQVEIRLNRHDWDCNSYASTFTKCTSKFPVSKELDKNEFLIVWHIVTEIFYNVVDVPENNIGSDSRELNKFRECSKSLSDYMVYILIFRPFFMPVPNKKKIEETNKKIKELLHEKKNSSQQEACQEIMKKAAEGRIPQESFLYEAFKVVNCLQTESPWCQDRVKCWEIIHKTWIAILFDAAKCSAPRAHAQYLVRGGEILSLIWLLGANCGSMAHFSFFEDSDEENQASNMARLESYWIDKGTKSKCFFLYAKNLHVLWSEESSKWSLPQYKEHPSDQPVQVYEMETVLSLAVGGSFDAEKLSRGVEYKVSLVVLLKKFLSGWEFPLQTILVKPDGTKEHQSIEDLMEKPKREWIKIQLGTFMIPQEMESIKNLEFYVHERKGRKLKMGLVIKGVEISV</sequence>
<protein>
    <recommendedName>
        <fullName evidence="2">DUF4220 domain-containing protein</fullName>
    </recommendedName>
</protein>
<keyword evidence="4" id="KW-1185">Reference proteome</keyword>